<feature type="region of interest" description="Disordered" evidence="4">
    <location>
        <begin position="1062"/>
        <end position="1082"/>
    </location>
</feature>
<evidence type="ECO:0000256" key="4">
    <source>
        <dbReference type="SAM" id="MobiDB-lite"/>
    </source>
</evidence>
<feature type="region of interest" description="Disordered" evidence="4">
    <location>
        <begin position="855"/>
        <end position="887"/>
    </location>
</feature>
<gene>
    <name evidence="8" type="primary">LOC108679154</name>
</gene>
<feature type="transmembrane region" description="Helical" evidence="5">
    <location>
        <begin position="78"/>
        <end position="97"/>
    </location>
</feature>
<evidence type="ECO:0000313" key="7">
    <source>
        <dbReference type="Proteomes" id="UP000694843"/>
    </source>
</evidence>
<proteinExistence type="inferred from homology"/>
<feature type="compositionally biased region" description="Low complexity" evidence="4">
    <location>
        <begin position="804"/>
        <end position="814"/>
    </location>
</feature>
<dbReference type="OrthoDB" id="3200163at2759"/>
<dbReference type="Pfam" id="PF00135">
    <property type="entry name" value="COesterase"/>
    <property type="match status" value="1"/>
</dbReference>
<dbReference type="RefSeq" id="XP_018023224.2">
    <property type="nucleotide sequence ID" value="XM_018167735.2"/>
</dbReference>
<dbReference type="SUPFAM" id="SSF53474">
    <property type="entry name" value="alpha/beta-Hydrolases"/>
    <property type="match status" value="1"/>
</dbReference>
<keyword evidence="5" id="KW-0812">Transmembrane</keyword>
<evidence type="ECO:0000256" key="5">
    <source>
        <dbReference type="SAM" id="Phobius"/>
    </source>
</evidence>
<dbReference type="GeneID" id="108679154"/>
<evidence type="ECO:0000256" key="1">
    <source>
        <dbReference type="ARBA" id="ARBA00005964"/>
    </source>
</evidence>
<feature type="compositionally biased region" description="Low complexity" evidence="4">
    <location>
        <begin position="679"/>
        <end position="695"/>
    </location>
</feature>
<feature type="transmembrane region" description="Helical" evidence="5">
    <location>
        <begin position="612"/>
        <end position="636"/>
    </location>
</feature>
<keyword evidence="5" id="KW-1133">Transmembrane helix</keyword>
<feature type="region of interest" description="Disordered" evidence="4">
    <location>
        <begin position="679"/>
        <end position="714"/>
    </location>
</feature>
<dbReference type="Gene3D" id="3.40.50.1820">
    <property type="entry name" value="alpha/beta hydrolase"/>
    <property type="match status" value="2"/>
</dbReference>
<evidence type="ECO:0000259" key="6">
    <source>
        <dbReference type="Pfam" id="PF00135"/>
    </source>
</evidence>
<evidence type="ECO:0000256" key="3">
    <source>
        <dbReference type="ARBA" id="ARBA00023180"/>
    </source>
</evidence>
<keyword evidence="5" id="KW-0472">Membrane</keyword>
<comment type="similarity">
    <text evidence="1">Belongs to the type-B carboxylesterase/lipase family.</text>
</comment>
<dbReference type="InterPro" id="IPR002018">
    <property type="entry name" value="CarbesteraseB"/>
</dbReference>
<feature type="region of interest" description="Disordered" evidence="4">
    <location>
        <begin position="804"/>
        <end position="834"/>
    </location>
</feature>
<feature type="compositionally biased region" description="Low complexity" evidence="4">
    <location>
        <begin position="1070"/>
        <end position="1082"/>
    </location>
</feature>
<feature type="compositionally biased region" description="Basic and acidic residues" evidence="4">
    <location>
        <begin position="857"/>
        <end position="887"/>
    </location>
</feature>
<dbReference type="PROSITE" id="PS00941">
    <property type="entry name" value="CARBOXYLESTERASE_B_2"/>
    <property type="match status" value="1"/>
</dbReference>
<dbReference type="InterPro" id="IPR019819">
    <property type="entry name" value="Carboxylesterase_B_CS"/>
</dbReference>
<dbReference type="KEGG" id="hazt:108679154"/>
<feature type="compositionally biased region" description="Polar residues" evidence="4">
    <location>
        <begin position="954"/>
        <end position="974"/>
    </location>
</feature>
<feature type="region of interest" description="Disordered" evidence="4">
    <location>
        <begin position="954"/>
        <end position="976"/>
    </location>
</feature>
<dbReference type="Proteomes" id="UP000694843">
    <property type="component" value="Unplaced"/>
</dbReference>
<accession>A0A8B7PAN9</accession>
<keyword evidence="2" id="KW-0732">Signal</keyword>
<feature type="region of interest" description="Disordered" evidence="4">
    <location>
        <begin position="1020"/>
        <end position="1049"/>
    </location>
</feature>
<feature type="domain" description="Carboxylesterase type B" evidence="6">
    <location>
        <begin position="103"/>
        <end position="325"/>
    </location>
</feature>
<sequence length="1135" mass="124823">MKFSTSAARVKLSPCQQLTATRIQPLQKLENFSCDFAGACTESRIVLKNRLTPSQKCGVNQLNAVNDVGISLAIRKQVISYLFVSLLLLILLSFPGVSGASKTRVVNTKYGSVQGFIRPLGHLLGDIEVFLGVPYASAPVEDGRFTPTNSPTPWDKVRDATQQPPVCPQILPDVDNSMTDERATYIRRIRPFLLNQSEDCLTLSIYSPIQVIPGSEVYPVVVYLHGESFSWGAGSLYDGSVLAAYGRVVVVTINYRLGPLGFLNSYPGEGSAGVASNFALLDQIAALSWLVDNIGHFHGDRNKVTLVGRDTGAACITYLMESPVMPPGLTNTRWGPSVDGVVVAPDIRGKHSHDLLLGFTPWEGWSWLPHELHRGVDNSTFVRIARTLVRNTRRHHLKAFQLPGWELGLLWGSGLSDSSVGLTPEPPLPGPVLAQLSEDLITLVTNFAKSGDPNLPRESPSPGFAAIAWPDIRNYLFMINKPKRIAGVPPSIGSQYRAHQLALWSWLIPELEAVGEGAPHRVSNDSWELSDDPVWFYGAIRPVDPWAFLDPKNQNKSGAIASGVAVASTTDPTLSDQTSHLTTTLALSPTIDSPSSEGLLPAPMSFMRYSTALLATLGMGTSLLLLNAIIFGLIIWRRPRRSQQAKLNTRQPQLQSVSGGLNEDASLLSMMTVSQSTSQSASSAMTAGQTTMTSSLSCPGEESPQSSISSASYPTTRYTSIRKSNLKKKQGNGSLGVLPEYVSSSCDKLCHGRPSILKSSSSTHHDFYKSVKPNENQRSHDTLHQIAEVYSPSKNMILYSCQSPASSIQSSSEQNNDKNHFRQRVEQQQNMQQQLKALSSATLCRRQSIPCLPLEDDGGRGECSRTLPRHSDSGSRQRLKESNESLRCSRESCSSSMFNIPSSKMSENQNSFDDSHRAVVQSNCAFRSEQSETMEHSTSSRNINRLAHISDTCRSNETPQNISSPRHSYQTTEPSDGFAKQQDELQKMYSQRSFSPVSSFLRKPRPVQSQVEDNETMSPFEVLPACPPEFQNETQPLEVPDPPPPPRISAHAIQHHKIQQNQYGNNQHQPSTSTASTIPSTHLQHQSLLHQQNVGVTSHQQMVIMPPPHTSTHQQFRPRQGEKRVTIIEEGVHKL</sequence>
<feature type="compositionally biased region" description="Low complexity" evidence="4">
    <location>
        <begin position="703"/>
        <end position="712"/>
    </location>
</feature>
<evidence type="ECO:0000313" key="8">
    <source>
        <dbReference type="RefSeq" id="XP_018023224.2"/>
    </source>
</evidence>
<keyword evidence="7" id="KW-1185">Reference proteome</keyword>
<protein>
    <submittedName>
        <fullName evidence="8">Uncharacterized protein LOC108679154</fullName>
    </submittedName>
</protein>
<evidence type="ECO:0000256" key="2">
    <source>
        <dbReference type="ARBA" id="ARBA00022729"/>
    </source>
</evidence>
<dbReference type="AlphaFoldDB" id="A0A8B7PAN9"/>
<organism evidence="7 8">
    <name type="scientific">Hyalella azteca</name>
    <name type="common">Amphipod</name>
    <dbReference type="NCBI Taxonomy" id="294128"/>
    <lineage>
        <taxon>Eukaryota</taxon>
        <taxon>Metazoa</taxon>
        <taxon>Ecdysozoa</taxon>
        <taxon>Arthropoda</taxon>
        <taxon>Crustacea</taxon>
        <taxon>Multicrustacea</taxon>
        <taxon>Malacostraca</taxon>
        <taxon>Eumalacostraca</taxon>
        <taxon>Peracarida</taxon>
        <taxon>Amphipoda</taxon>
        <taxon>Senticaudata</taxon>
        <taxon>Talitrida</taxon>
        <taxon>Talitroidea</taxon>
        <taxon>Hyalellidae</taxon>
        <taxon>Hyalella</taxon>
    </lineage>
</organism>
<feature type="compositionally biased region" description="Basic and acidic residues" evidence="4">
    <location>
        <begin position="815"/>
        <end position="825"/>
    </location>
</feature>
<name>A0A8B7PAN9_HYAAZ</name>
<keyword evidence="3" id="KW-0325">Glycoprotein</keyword>
<dbReference type="InterPro" id="IPR051093">
    <property type="entry name" value="Neuroligin/BSAL"/>
</dbReference>
<dbReference type="InterPro" id="IPR029058">
    <property type="entry name" value="AB_hydrolase_fold"/>
</dbReference>
<dbReference type="PANTHER" id="PTHR43903">
    <property type="entry name" value="NEUROLIGIN"/>
    <property type="match status" value="1"/>
</dbReference>
<reference evidence="8" key="1">
    <citation type="submission" date="2025-08" db="UniProtKB">
        <authorList>
            <consortium name="RefSeq"/>
        </authorList>
    </citation>
    <scope>IDENTIFICATION</scope>
    <source>
        <tissue evidence="8">Whole organism</tissue>
    </source>
</reference>